<comment type="similarity">
    <text evidence="2">Belongs to the monovalent cation:proton antiporter 2 (CPA2) transporter (TC 2.A.37) family.</text>
</comment>
<sequence length="405" mass="41745">MDHEAWTLVLFALCAALAPLLARGVRRFAPVPVVVFEILLGLLVGPALLGWATPTGFTDRLSDFGLAMLFFLAGHEIDVAGIRGRPLRRAVGGWLVSLVVGVGLGVLLASTPVAGVFVGIALTSTALGTILPVISDAGELGTPFGRAVSAVGAVGEFGPLIAISIFLSGRQPGKATVVLLVFVVLAAAAVWLAVRTPHARVHRAIEATLHTSGQFAVRLVMLVVAVLVAISIWLGLDMLLGAFVAGLVLKALMRDAADPLVEQVDAKIEAVGYGFLVPIFFVSTGVTFDLDALVGSGFALAGLPVFLALFLVVRGIPGSFAAPTGATRRDRVSLAFFSATALPIIVAVTNIGRDAGDLSSATATSLVGAGLLSVLLFPLVALALRGGRRDVEEGVVETTEVPEEA</sequence>
<dbReference type="GO" id="GO:0015297">
    <property type="term" value="F:antiporter activity"/>
    <property type="evidence" value="ECO:0007669"/>
    <property type="project" value="UniProtKB-KW"/>
</dbReference>
<dbReference type="GO" id="GO:0016020">
    <property type="term" value="C:membrane"/>
    <property type="evidence" value="ECO:0007669"/>
    <property type="project" value="UniProtKB-SubCell"/>
</dbReference>
<feature type="transmembrane region" description="Helical" evidence="9">
    <location>
        <begin position="219"/>
        <end position="249"/>
    </location>
</feature>
<keyword evidence="6 9" id="KW-1133">Transmembrane helix</keyword>
<feature type="transmembrane region" description="Helical" evidence="9">
    <location>
        <begin position="116"/>
        <end position="135"/>
    </location>
</feature>
<keyword evidence="3" id="KW-0813">Transport</keyword>
<dbReference type="GO" id="GO:1902600">
    <property type="term" value="P:proton transmembrane transport"/>
    <property type="evidence" value="ECO:0007669"/>
    <property type="project" value="InterPro"/>
</dbReference>
<dbReference type="RefSeq" id="WP_153022527.1">
    <property type="nucleotide sequence ID" value="NZ_BAABIH010000016.1"/>
</dbReference>
<dbReference type="Proteomes" id="UP000326702">
    <property type="component" value="Chromosome"/>
</dbReference>
<evidence type="ECO:0000256" key="6">
    <source>
        <dbReference type="ARBA" id="ARBA00022989"/>
    </source>
</evidence>
<evidence type="ECO:0000256" key="8">
    <source>
        <dbReference type="ARBA" id="ARBA00023136"/>
    </source>
</evidence>
<dbReference type="PANTHER" id="PTHR43562">
    <property type="entry name" value="NAPA-TYPE SODIUM/HYDROGEN ANTIPORTER"/>
    <property type="match status" value="1"/>
</dbReference>
<comment type="subcellular location">
    <subcellularLocation>
        <location evidence="1">Membrane</location>
        <topology evidence="1">Multi-pass membrane protein</topology>
    </subcellularLocation>
</comment>
<feature type="transmembrane region" description="Helical" evidence="9">
    <location>
        <begin position="32"/>
        <end position="52"/>
    </location>
</feature>
<dbReference type="InterPro" id="IPR006153">
    <property type="entry name" value="Cation/H_exchanger_TM"/>
</dbReference>
<feature type="transmembrane region" description="Helical" evidence="9">
    <location>
        <begin position="90"/>
        <end position="109"/>
    </location>
</feature>
<evidence type="ECO:0000256" key="3">
    <source>
        <dbReference type="ARBA" id="ARBA00022448"/>
    </source>
</evidence>
<feature type="transmembrane region" description="Helical" evidence="9">
    <location>
        <begin position="147"/>
        <end position="168"/>
    </location>
</feature>
<evidence type="ECO:0000256" key="2">
    <source>
        <dbReference type="ARBA" id="ARBA00005551"/>
    </source>
</evidence>
<feature type="domain" description="Cation/H+ exchanger transmembrane" evidence="10">
    <location>
        <begin position="15"/>
        <end position="380"/>
    </location>
</feature>
<dbReference type="KEGG" id="lxl:KDY119_03187"/>
<dbReference type="Gene3D" id="1.20.1530.20">
    <property type="match status" value="1"/>
</dbReference>
<dbReference type="OrthoDB" id="9793589at2"/>
<feature type="transmembrane region" description="Helical" evidence="9">
    <location>
        <begin position="334"/>
        <end position="351"/>
    </location>
</feature>
<dbReference type="AlphaFoldDB" id="A0A5P9QEW5"/>
<evidence type="ECO:0000256" key="1">
    <source>
        <dbReference type="ARBA" id="ARBA00004141"/>
    </source>
</evidence>
<name>A0A5P9QEW5_9MICO</name>
<evidence type="ECO:0000256" key="5">
    <source>
        <dbReference type="ARBA" id="ARBA00022692"/>
    </source>
</evidence>
<evidence type="ECO:0000259" key="10">
    <source>
        <dbReference type="Pfam" id="PF00999"/>
    </source>
</evidence>
<gene>
    <name evidence="11" type="ORF">KDY119_03187</name>
</gene>
<dbReference type="Pfam" id="PF00999">
    <property type="entry name" value="Na_H_Exchanger"/>
    <property type="match status" value="1"/>
</dbReference>
<evidence type="ECO:0000256" key="4">
    <source>
        <dbReference type="ARBA" id="ARBA00022449"/>
    </source>
</evidence>
<evidence type="ECO:0000313" key="11">
    <source>
        <dbReference type="EMBL" id="QFU99652.1"/>
    </source>
</evidence>
<feature type="transmembrane region" description="Helical" evidence="9">
    <location>
        <begin position="175"/>
        <end position="194"/>
    </location>
</feature>
<feature type="transmembrane region" description="Helical" evidence="9">
    <location>
        <begin position="64"/>
        <end position="84"/>
    </location>
</feature>
<keyword evidence="5 9" id="KW-0812">Transmembrane</keyword>
<keyword evidence="7" id="KW-0406">Ion transport</keyword>
<feature type="transmembrane region" description="Helical" evidence="9">
    <location>
        <begin position="294"/>
        <end position="313"/>
    </location>
</feature>
<accession>A0A5P9QEW5</accession>
<dbReference type="PANTHER" id="PTHR43562:SF1">
    <property type="entry name" value="NA(+)_H(+) ANTIPORTER YJBQ-RELATED"/>
    <property type="match status" value="1"/>
</dbReference>
<reference evidence="11 12" key="1">
    <citation type="submission" date="2019-10" db="EMBL/GenBank/DDBJ databases">
        <title>Genome sequence of Luteimicrobium xylanilyticum HY-24.</title>
        <authorList>
            <person name="Kim D.Y."/>
            <person name="Park H.-Y."/>
        </authorList>
    </citation>
    <scope>NUCLEOTIDE SEQUENCE [LARGE SCALE GENOMIC DNA]</scope>
    <source>
        <strain evidence="11 12">HY-24</strain>
    </source>
</reference>
<keyword evidence="12" id="KW-1185">Reference proteome</keyword>
<evidence type="ECO:0000256" key="9">
    <source>
        <dbReference type="SAM" id="Phobius"/>
    </source>
</evidence>
<keyword evidence="4" id="KW-0050">Antiport</keyword>
<keyword evidence="8 9" id="KW-0472">Membrane</keyword>
<evidence type="ECO:0000313" key="12">
    <source>
        <dbReference type="Proteomes" id="UP000326702"/>
    </source>
</evidence>
<organism evidence="11 12">
    <name type="scientific">Luteimicrobium xylanilyticum</name>
    <dbReference type="NCBI Taxonomy" id="1133546"/>
    <lineage>
        <taxon>Bacteria</taxon>
        <taxon>Bacillati</taxon>
        <taxon>Actinomycetota</taxon>
        <taxon>Actinomycetes</taxon>
        <taxon>Micrococcales</taxon>
        <taxon>Luteimicrobium</taxon>
    </lineage>
</organism>
<feature type="transmembrane region" description="Helical" evidence="9">
    <location>
        <begin position="363"/>
        <end position="384"/>
    </location>
</feature>
<evidence type="ECO:0000256" key="7">
    <source>
        <dbReference type="ARBA" id="ARBA00023065"/>
    </source>
</evidence>
<dbReference type="EMBL" id="CP045529">
    <property type="protein sequence ID" value="QFU99652.1"/>
    <property type="molecule type" value="Genomic_DNA"/>
</dbReference>
<dbReference type="InterPro" id="IPR038770">
    <property type="entry name" value="Na+/solute_symporter_sf"/>
</dbReference>
<proteinExistence type="inferred from homology"/>
<protein>
    <recommendedName>
        <fullName evidence="10">Cation/H+ exchanger transmembrane domain-containing protein</fullName>
    </recommendedName>
</protein>